<dbReference type="Proteomes" id="UP000643405">
    <property type="component" value="Unassembled WGS sequence"/>
</dbReference>
<dbReference type="RefSeq" id="WP_188166667.1">
    <property type="nucleotide sequence ID" value="NZ_JACVVX010000010.1"/>
</dbReference>
<keyword evidence="3" id="KW-1185">Reference proteome</keyword>
<feature type="transmembrane region" description="Helical" evidence="1">
    <location>
        <begin position="123"/>
        <end position="141"/>
    </location>
</feature>
<sequence>MKLYDWNHYDTWNELFDALCHDRGYVDNADLASEFCRRSGRGLERDYGAAEKKLRNWRRGKRVPLPRNFVILSHILDVEADPALTTRWYSLYRIARDRDLPSHHMDNSAFALIGAKARRGKRIIVIAGLVAAVTLAILAAHSSIATDEDMQAGLPTVAYNARAFLTIGAEKLLHGAVEDCEGEPAAWEDMLPLIPSSAVGTFSDGGLATKMMNDCGKEMRVRAIKFTATASGVEEVRVLGDYFKIEVVPASKAAR</sequence>
<evidence type="ECO:0000313" key="3">
    <source>
        <dbReference type="Proteomes" id="UP000643405"/>
    </source>
</evidence>
<name>A0A8J6PQX1_9HYPH</name>
<keyword evidence="1" id="KW-0472">Membrane</keyword>
<protein>
    <submittedName>
        <fullName evidence="2">Uncharacterized protein</fullName>
    </submittedName>
</protein>
<proteinExistence type="predicted"/>
<dbReference type="AlphaFoldDB" id="A0A8J6PQX1"/>
<evidence type="ECO:0000256" key="1">
    <source>
        <dbReference type="SAM" id="Phobius"/>
    </source>
</evidence>
<reference evidence="2" key="1">
    <citation type="submission" date="2020-09" db="EMBL/GenBank/DDBJ databases">
        <title>Genome seq and assembly of Tianweitania sp.</title>
        <authorList>
            <person name="Chhetri G."/>
        </authorList>
    </citation>
    <scope>NUCLEOTIDE SEQUENCE</scope>
    <source>
        <strain evidence="2">Rool2</strain>
    </source>
</reference>
<evidence type="ECO:0000313" key="2">
    <source>
        <dbReference type="EMBL" id="MBD0417232.1"/>
    </source>
</evidence>
<keyword evidence="1" id="KW-0812">Transmembrane</keyword>
<dbReference type="EMBL" id="JACVVX010000010">
    <property type="protein sequence ID" value="MBD0417232.1"/>
    <property type="molecule type" value="Genomic_DNA"/>
</dbReference>
<keyword evidence="1" id="KW-1133">Transmembrane helix</keyword>
<comment type="caution">
    <text evidence="2">The sequence shown here is derived from an EMBL/GenBank/DDBJ whole genome shotgun (WGS) entry which is preliminary data.</text>
</comment>
<accession>A0A8J6PQX1</accession>
<gene>
    <name evidence="2" type="ORF">ICI42_21565</name>
</gene>
<organism evidence="2 3">
    <name type="scientific">Oryzicola mucosus</name>
    <dbReference type="NCBI Taxonomy" id="2767425"/>
    <lineage>
        <taxon>Bacteria</taxon>
        <taxon>Pseudomonadati</taxon>
        <taxon>Pseudomonadota</taxon>
        <taxon>Alphaproteobacteria</taxon>
        <taxon>Hyphomicrobiales</taxon>
        <taxon>Phyllobacteriaceae</taxon>
        <taxon>Oryzicola</taxon>
    </lineage>
</organism>